<evidence type="ECO:0000259" key="1">
    <source>
        <dbReference type="Pfam" id="PF24731"/>
    </source>
</evidence>
<dbReference type="Pfam" id="PF24731">
    <property type="entry name" value="DUF7683"/>
    <property type="match status" value="1"/>
</dbReference>
<gene>
    <name evidence="2" type="ORF">TL10_18150</name>
</gene>
<accession>A0A0D1LHX0</accession>
<proteinExistence type="predicted"/>
<dbReference type="AlphaFoldDB" id="A0A0D1LHX0"/>
<protein>
    <recommendedName>
        <fullName evidence="1">DUF7683 domain-containing protein</fullName>
    </recommendedName>
</protein>
<organism evidence="2 3">
    <name type="scientific">Mycolicibacterium llatzerense</name>
    <dbReference type="NCBI Taxonomy" id="280871"/>
    <lineage>
        <taxon>Bacteria</taxon>
        <taxon>Bacillati</taxon>
        <taxon>Actinomycetota</taxon>
        <taxon>Actinomycetes</taxon>
        <taxon>Mycobacteriales</taxon>
        <taxon>Mycobacteriaceae</taxon>
        <taxon>Mycolicibacterium</taxon>
    </lineage>
</organism>
<dbReference type="RefSeq" id="WP_043986697.1">
    <property type="nucleotide sequence ID" value="NZ_JXST01000025.1"/>
</dbReference>
<keyword evidence="3" id="KW-1185">Reference proteome</keyword>
<comment type="caution">
    <text evidence="2">The sequence shown here is derived from an EMBL/GenBank/DDBJ whole genome shotgun (WGS) entry which is preliminary data.</text>
</comment>
<name>A0A0D1LHX0_9MYCO</name>
<dbReference type="Proteomes" id="UP000032221">
    <property type="component" value="Unassembled WGS sequence"/>
</dbReference>
<dbReference type="PATRIC" id="fig|280871.6.peg.3754"/>
<reference evidence="2 3" key="1">
    <citation type="submission" date="2015-01" db="EMBL/GenBank/DDBJ databases">
        <title>Genome sequence of Mycobacterium llatzerense and Mycobacterium immunogenum recovered from brain abscess.</title>
        <authorList>
            <person name="Greninger A.L."/>
            <person name="Langelier C."/>
            <person name="Cunningham G."/>
            <person name="Chiu C.Y."/>
            <person name="Miller S."/>
        </authorList>
    </citation>
    <scope>NUCLEOTIDE SEQUENCE [LARGE SCALE GENOMIC DNA]</scope>
    <source>
        <strain evidence="2 3">CLUC14</strain>
    </source>
</reference>
<evidence type="ECO:0000313" key="3">
    <source>
        <dbReference type="Proteomes" id="UP000032221"/>
    </source>
</evidence>
<dbReference type="EMBL" id="JXST01000025">
    <property type="protein sequence ID" value="KIU15611.1"/>
    <property type="molecule type" value="Genomic_DNA"/>
</dbReference>
<evidence type="ECO:0000313" key="2">
    <source>
        <dbReference type="EMBL" id="KIU15611.1"/>
    </source>
</evidence>
<feature type="domain" description="DUF7683" evidence="1">
    <location>
        <begin position="4"/>
        <end position="77"/>
    </location>
</feature>
<dbReference type="InterPro" id="IPR056100">
    <property type="entry name" value="DUF7683"/>
</dbReference>
<sequence>MLSWWLQGFDRTTERLVQETHLPRLTVAAIRAILNVDDDIPVEPFDFDIPNLDAVRALAAYADEPAAIDETLIYQLGCYEAS</sequence>